<dbReference type="SUPFAM" id="SSF51395">
    <property type="entry name" value="FMN-linked oxidoreductases"/>
    <property type="match status" value="1"/>
</dbReference>
<dbReference type="PANTHER" id="PTHR43656:SF2">
    <property type="entry name" value="BINDING OXIDOREDUCTASE, PUTATIVE (AFU_ORTHOLOGUE AFUA_2G08260)-RELATED"/>
    <property type="match status" value="1"/>
</dbReference>
<evidence type="ECO:0000313" key="5">
    <source>
        <dbReference type="Proteomes" id="UP001165962"/>
    </source>
</evidence>
<dbReference type="Pfam" id="PF00724">
    <property type="entry name" value="Oxidored_FMN"/>
    <property type="match status" value="1"/>
</dbReference>
<name>A0ABX0JEB6_9BACL</name>
<evidence type="ECO:0000256" key="1">
    <source>
        <dbReference type="ARBA" id="ARBA00022630"/>
    </source>
</evidence>
<feature type="domain" description="NADH:flavin oxidoreductase/NADH oxidase N-terminal" evidence="3">
    <location>
        <begin position="8"/>
        <end position="339"/>
    </location>
</feature>
<reference evidence="4" key="1">
    <citation type="submission" date="2020-03" db="EMBL/GenBank/DDBJ databases">
        <title>Draft sequencing of Paenibacilllus sp. S3N08.</title>
        <authorList>
            <person name="Kim D.-U."/>
        </authorList>
    </citation>
    <scope>NUCLEOTIDE SEQUENCE</scope>
    <source>
        <strain evidence="4">S3N08</strain>
    </source>
</reference>
<organism evidence="4 5">
    <name type="scientific">Paenibacillus agricola</name>
    <dbReference type="NCBI Taxonomy" id="2716264"/>
    <lineage>
        <taxon>Bacteria</taxon>
        <taxon>Bacillati</taxon>
        <taxon>Bacillota</taxon>
        <taxon>Bacilli</taxon>
        <taxon>Bacillales</taxon>
        <taxon>Paenibacillaceae</taxon>
        <taxon>Paenibacillus</taxon>
    </lineage>
</organism>
<dbReference type="RefSeq" id="WP_166155576.1">
    <property type="nucleotide sequence ID" value="NZ_JAAOIW010000019.1"/>
</dbReference>
<gene>
    <name evidence="4" type="ORF">G9U52_32350</name>
</gene>
<evidence type="ECO:0000313" key="4">
    <source>
        <dbReference type="EMBL" id="NHN34487.1"/>
    </source>
</evidence>
<dbReference type="CDD" id="cd04735">
    <property type="entry name" value="OYE_like_4_FMN"/>
    <property type="match status" value="1"/>
</dbReference>
<dbReference type="Gene3D" id="3.20.20.70">
    <property type="entry name" value="Aldolase class I"/>
    <property type="match status" value="1"/>
</dbReference>
<evidence type="ECO:0000259" key="3">
    <source>
        <dbReference type="Pfam" id="PF00724"/>
    </source>
</evidence>
<dbReference type="InterPro" id="IPR001155">
    <property type="entry name" value="OxRdtase_FMN_N"/>
</dbReference>
<comment type="caution">
    <text evidence="4">The sequence shown here is derived from an EMBL/GenBank/DDBJ whole genome shotgun (WGS) entry which is preliminary data.</text>
</comment>
<sequence length="379" mass="42076">MKTQYSPLFEKMTFRSGVQLKNRIVMAPMTNFSSHEDGTVSDAEVNFYVRRSNGVGMVITACTYVTPNGKGFQGEFAADRDEMIPSLQRLATAIKEQGAKAILQIFHGGRSCPPELVPNGDIVSASAVPEEKEGSVTPRALTDSEVEAIVVDFREATRRAIEAGYDGVEIHGANGYLIQQFFSPHSNRRDDKWGGSLEKRLTFPLAIVDEIKRVVAEYAKGSFLIGYRFSPEEEEEEGITMADTLKLVDALADKELDYIHVSLFDFWSTPRRGIEDDGRSRMEWIQEIAGDRVPVIGVGSIHTPDDAIKALEMGVPLIALGREIIIEPDWVSLVEGGRESDIKTTLTKEDQERLVVPSPLWNAIMHTPGWFPVVESSNK</sequence>
<dbReference type="InterPro" id="IPR051799">
    <property type="entry name" value="NADH_flavin_oxidoreductase"/>
</dbReference>
<dbReference type="PANTHER" id="PTHR43656">
    <property type="entry name" value="BINDING OXIDOREDUCTASE, PUTATIVE (AFU_ORTHOLOGUE AFUA_2G08260)-RELATED"/>
    <property type="match status" value="1"/>
</dbReference>
<evidence type="ECO:0000256" key="2">
    <source>
        <dbReference type="ARBA" id="ARBA00023002"/>
    </source>
</evidence>
<dbReference type="InterPro" id="IPR013785">
    <property type="entry name" value="Aldolase_TIM"/>
</dbReference>
<dbReference type="Proteomes" id="UP001165962">
    <property type="component" value="Unassembled WGS sequence"/>
</dbReference>
<keyword evidence="1" id="KW-0285">Flavoprotein</keyword>
<keyword evidence="5" id="KW-1185">Reference proteome</keyword>
<dbReference type="EMBL" id="JAAOIW010000019">
    <property type="protein sequence ID" value="NHN34487.1"/>
    <property type="molecule type" value="Genomic_DNA"/>
</dbReference>
<keyword evidence="2" id="KW-0560">Oxidoreductase</keyword>
<protein>
    <submittedName>
        <fullName evidence="4">NADH-dependent flavin oxidoreductase</fullName>
    </submittedName>
</protein>
<accession>A0ABX0JEB6</accession>
<proteinExistence type="predicted"/>